<dbReference type="PANTHER" id="PTHR12468">
    <property type="entry name" value="GPI MANNOSYLTRANSFERASE 2"/>
    <property type="match status" value="1"/>
</dbReference>
<protein>
    <recommendedName>
        <fullName evidence="13">Integral membrane protein</fullName>
    </recommendedName>
</protein>
<evidence type="ECO:0000256" key="7">
    <source>
        <dbReference type="ARBA" id="ARBA00022824"/>
    </source>
</evidence>
<organism evidence="11 12">
    <name type="scientific">Pedococcus dokdonensis</name>
    <dbReference type="NCBI Taxonomy" id="443156"/>
    <lineage>
        <taxon>Bacteria</taxon>
        <taxon>Bacillati</taxon>
        <taxon>Actinomycetota</taxon>
        <taxon>Actinomycetes</taxon>
        <taxon>Micrococcales</taxon>
        <taxon>Intrasporangiaceae</taxon>
        <taxon>Pedococcus</taxon>
    </lineage>
</organism>
<keyword evidence="3" id="KW-0337">GPI-anchor biosynthesis</keyword>
<evidence type="ECO:0000313" key="12">
    <source>
        <dbReference type="Proteomes" id="UP000199077"/>
    </source>
</evidence>
<gene>
    <name evidence="11" type="ORF">SAMN04489867_1888</name>
</gene>
<keyword evidence="6 10" id="KW-0812">Transmembrane</keyword>
<feature type="transmembrane region" description="Helical" evidence="10">
    <location>
        <begin position="152"/>
        <end position="173"/>
    </location>
</feature>
<evidence type="ECO:0000256" key="9">
    <source>
        <dbReference type="ARBA" id="ARBA00023136"/>
    </source>
</evidence>
<feature type="transmembrane region" description="Helical" evidence="10">
    <location>
        <begin position="193"/>
        <end position="223"/>
    </location>
</feature>
<dbReference type="OrthoDB" id="151635at2"/>
<feature type="transmembrane region" description="Helical" evidence="10">
    <location>
        <begin position="328"/>
        <end position="346"/>
    </location>
</feature>
<keyword evidence="8 10" id="KW-1133">Transmembrane helix</keyword>
<dbReference type="RefSeq" id="WP_091784455.1">
    <property type="nucleotide sequence ID" value="NZ_LT629711.1"/>
</dbReference>
<dbReference type="EMBL" id="LT629711">
    <property type="protein sequence ID" value="SDP26173.1"/>
    <property type="molecule type" value="Genomic_DNA"/>
</dbReference>
<evidence type="ECO:0000256" key="1">
    <source>
        <dbReference type="ARBA" id="ARBA00004477"/>
    </source>
</evidence>
<dbReference type="STRING" id="443156.SAMN04489867_1888"/>
<evidence type="ECO:0000313" key="11">
    <source>
        <dbReference type="EMBL" id="SDP26173.1"/>
    </source>
</evidence>
<feature type="transmembrane region" description="Helical" evidence="10">
    <location>
        <begin position="120"/>
        <end position="140"/>
    </location>
</feature>
<evidence type="ECO:0000256" key="10">
    <source>
        <dbReference type="SAM" id="Phobius"/>
    </source>
</evidence>
<dbReference type="GO" id="GO:0016020">
    <property type="term" value="C:membrane"/>
    <property type="evidence" value="ECO:0007669"/>
    <property type="project" value="GOC"/>
</dbReference>
<feature type="transmembrane region" description="Helical" evidence="10">
    <location>
        <begin position="352"/>
        <end position="370"/>
    </location>
</feature>
<proteinExistence type="predicted"/>
<evidence type="ECO:0000256" key="4">
    <source>
        <dbReference type="ARBA" id="ARBA00022676"/>
    </source>
</evidence>
<evidence type="ECO:0008006" key="13">
    <source>
        <dbReference type="Google" id="ProtNLM"/>
    </source>
</evidence>
<dbReference type="PANTHER" id="PTHR12468:SF2">
    <property type="entry name" value="GPI MANNOSYLTRANSFERASE 2"/>
    <property type="match status" value="1"/>
</dbReference>
<dbReference type="InterPro" id="IPR007315">
    <property type="entry name" value="PIG-V/Gpi18"/>
</dbReference>
<reference evidence="12" key="1">
    <citation type="submission" date="2016-10" db="EMBL/GenBank/DDBJ databases">
        <authorList>
            <person name="Varghese N."/>
            <person name="Submissions S."/>
        </authorList>
    </citation>
    <scope>NUCLEOTIDE SEQUENCE [LARGE SCALE GENOMIC DNA]</scope>
    <source>
        <strain evidence="12">DSM 22329</strain>
    </source>
</reference>
<evidence type="ECO:0000256" key="5">
    <source>
        <dbReference type="ARBA" id="ARBA00022679"/>
    </source>
</evidence>
<keyword evidence="7" id="KW-0256">Endoplasmic reticulum</keyword>
<comment type="subcellular location">
    <subcellularLocation>
        <location evidence="1">Endoplasmic reticulum membrane</location>
        <topology evidence="1">Multi-pass membrane protein</topology>
    </subcellularLocation>
</comment>
<dbReference type="GO" id="GO:0000009">
    <property type="term" value="F:alpha-1,6-mannosyltransferase activity"/>
    <property type="evidence" value="ECO:0007669"/>
    <property type="project" value="InterPro"/>
</dbReference>
<keyword evidence="5" id="KW-0808">Transferase</keyword>
<evidence type="ECO:0000256" key="3">
    <source>
        <dbReference type="ARBA" id="ARBA00022502"/>
    </source>
</evidence>
<feature type="transmembrane region" description="Helical" evidence="10">
    <location>
        <begin position="293"/>
        <end position="316"/>
    </location>
</feature>
<keyword evidence="12" id="KW-1185">Reference proteome</keyword>
<keyword evidence="4" id="KW-0328">Glycosyltransferase</keyword>
<feature type="transmembrane region" description="Helical" evidence="10">
    <location>
        <begin position="16"/>
        <end position="38"/>
    </location>
</feature>
<dbReference type="AlphaFoldDB" id="A0A1H0R9E7"/>
<dbReference type="GO" id="GO:0006506">
    <property type="term" value="P:GPI anchor biosynthetic process"/>
    <property type="evidence" value="ECO:0007669"/>
    <property type="project" value="UniProtKB-UniPathway"/>
</dbReference>
<dbReference type="UniPathway" id="UPA00196"/>
<dbReference type="GO" id="GO:0004376">
    <property type="term" value="F:GPI mannosyltransferase activity"/>
    <property type="evidence" value="ECO:0007669"/>
    <property type="project" value="InterPro"/>
</dbReference>
<evidence type="ECO:0000256" key="2">
    <source>
        <dbReference type="ARBA" id="ARBA00004687"/>
    </source>
</evidence>
<evidence type="ECO:0000256" key="6">
    <source>
        <dbReference type="ARBA" id="ARBA00022692"/>
    </source>
</evidence>
<comment type="pathway">
    <text evidence="2">Glycolipid biosynthesis; glycosylphosphatidylinositol-anchor biosynthesis.</text>
</comment>
<feature type="transmembrane region" description="Helical" evidence="10">
    <location>
        <begin position="377"/>
        <end position="395"/>
    </location>
</feature>
<dbReference type="Proteomes" id="UP000199077">
    <property type="component" value="Chromosome I"/>
</dbReference>
<sequence>MLSSDRAVAASRWRPYAVVLAVYALSRAVSAVFIVVAARAQVAVPASLSSYHQTVPGQIPARYRDVAVNWDAQWYWDIVLHGYPHTALGPDGQPVQTSLAFYPLYPTLCRLVGRATGLDFSLVGPTVSLLLGAAAVLMVYRLVATAVGADRALLVVTLLCTAMAAPVLQIAYTESLGLLLVATALHLLQRRRYGWTVVPIVLLGLTRNITVVLAAVVLVHWAVRIHTARRGGDDGERVPHLRLGGLLLVALAATATWPALVGVITGEANGYLTTMKAWPGFTSSPLHPPWVQAFAGAGPVAWVLGILVVVAFALVMSRPSVRAWGPELWGWTVAYCGYVVLTTSASSSIFRYLLMAFPFALVLVPAADGPDRVRRRLAVVAVLVAVGLVTQWYWVREFLVLAGPNFAYLFP</sequence>
<accession>A0A1H0R9E7</accession>
<name>A0A1H0R9E7_9MICO</name>
<evidence type="ECO:0000256" key="8">
    <source>
        <dbReference type="ARBA" id="ARBA00022989"/>
    </source>
</evidence>
<keyword evidence="9 10" id="KW-0472">Membrane</keyword>
<feature type="transmembrane region" description="Helical" evidence="10">
    <location>
        <begin position="243"/>
        <end position="265"/>
    </location>
</feature>